<dbReference type="InterPro" id="IPR051906">
    <property type="entry name" value="TolC-like"/>
</dbReference>
<accession>G5H6E1</accession>
<keyword evidence="8" id="KW-0732">Signal</keyword>
<evidence type="ECO:0000256" key="1">
    <source>
        <dbReference type="ARBA" id="ARBA00004442"/>
    </source>
</evidence>
<keyword evidence="7" id="KW-0998">Cell outer membrane</keyword>
<dbReference type="GO" id="GO:0009279">
    <property type="term" value="C:cell outer membrane"/>
    <property type="evidence" value="ECO:0007669"/>
    <property type="project" value="UniProtKB-SubCell"/>
</dbReference>
<dbReference type="PATRIC" id="fig|742725.3.peg.549"/>
<dbReference type="GO" id="GO:0015562">
    <property type="term" value="F:efflux transmembrane transporter activity"/>
    <property type="evidence" value="ECO:0007669"/>
    <property type="project" value="InterPro"/>
</dbReference>
<evidence type="ECO:0000313" key="9">
    <source>
        <dbReference type="EMBL" id="EHB93235.1"/>
    </source>
</evidence>
<keyword evidence="6" id="KW-0472">Membrane</keyword>
<gene>
    <name evidence="9" type="ORF">HMPREF9450_00501</name>
</gene>
<keyword evidence="4" id="KW-1134">Transmembrane beta strand</keyword>
<dbReference type="AlphaFoldDB" id="G5H6E1"/>
<proteinExistence type="inferred from homology"/>
<dbReference type="PANTHER" id="PTHR30026:SF20">
    <property type="entry name" value="OUTER MEMBRANE PROTEIN TOLC"/>
    <property type="match status" value="1"/>
</dbReference>
<comment type="similarity">
    <text evidence="2">Belongs to the outer membrane factor (OMF) (TC 1.B.17) family.</text>
</comment>
<feature type="signal peptide" evidence="8">
    <location>
        <begin position="1"/>
        <end position="24"/>
    </location>
</feature>
<feature type="chain" id="PRO_5003477644" description="Outer membrane efflux protein" evidence="8">
    <location>
        <begin position="25"/>
        <end position="441"/>
    </location>
</feature>
<dbReference type="GeneID" id="92816920"/>
<comment type="subcellular location">
    <subcellularLocation>
        <location evidence="1">Cell outer membrane</location>
    </subcellularLocation>
</comment>
<evidence type="ECO:0000256" key="2">
    <source>
        <dbReference type="ARBA" id="ARBA00007613"/>
    </source>
</evidence>
<dbReference type="SUPFAM" id="SSF56954">
    <property type="entry name" value="Outer membrane efflux proteins (OEP)"/>
    <property type="match status" value="1"/>
</dbReference>
<dbReference type="GO" id="GO:0015288">
    <property type="term" value="F:porin activity"/>
    <property type="evidence" value="ECO:0007669"/>
    <property type="project" value="TreeGrafter"/>
</dbReference>
<sequence length="441" mass="49025">MNRPTYISLIALALLLGGAWSAPAQGPISLDEYRERVLDYSYTLKMARENRAAAEAGVRQSYTGFLPALSAAGDFSVNFKDRYAVSNGASQLLHPYAFSLQPALVQNIYTGGAVRNSYEQAKISSEIARYGEEQSQLSVAYLAEYNYWNLASNEALLAIATRYEGIVRNMYNVVRTRFDDGYVAKNDLLMIETRLREAEYSRVNADNLYRVSLQNFNILMGAVPLTQHTVADSVTMPVQLPMYAGVQEALSRRPDYLSADRRVEYNRYGVKLASAKFNPQLSAGVQGLWRNNTPNLGGTDLDGLAFLRLSVPIFHWGERRHAVTASQAAVRSSEYEKLQLIDNITQEIMTAWTNIVESASQIDIARANLEVARENLSLNTFSYNEGLLTILDVISAQLSWLQAYTNTITANFNQKVAIAAYHKAIADTGIQQEYGTTSAVP</sequence>
<dbReference type="PANTHER" id="PTHR30026">
    <property type="entry name" value="OUTER MEMBRANE PROTEIN TOLC"/>
    <property type="match status" value="1"/>
</dbReference>
<dbReference type="OrthoDB" id="1000601at2"/>
<protein>
    <recommendedName>
        <fullName evidence="11">Outer membrane efflux protein</fullName>
    </recommendedName>
</protein>
<evidence type="ECO:0000256" key="7">
    <source>
        <dbReference type="ARBA" id="ARBA00023237"/>
    </source>
</evidence>
<evidence type="ECO:0000313" key="10">
    <source>
        <dbReference type="Proteomes" id="UP000006008"/>
    </source>
</evidence>
<name>G5H6E1_9BACT</name>
<evidence type="ECO:0000256" key="6">
    <source>
        <dbReference type="ARBA" id="ARBA00023136"/>
    </source>
</evidence>
<dbReference type="EMBL" id="ADLD01000004">
    <property type="protein sequence ID" value="EHB93235.1"/>
    <property type="molecule type" value="Genomic_DNA"/>
</dbReference>
<dbReference type="HOGENOM" id="CLU_012817_12_0_10"/>
<dbReference type="InterPro" id="IPR003423">
    <property type="entry name" value="OMP_efflux"/>
</dbReference>
<dbReference type="Gene3D" id="1.20.1600.10">
    <property type="entry name" value="Outer membrane efflux proteins (OEP)"/>
    <property type="match status" value="1"/>
</dbReference>
<keyword evidence="3" id="KW-0813">Transport</keyword>
<dbReference type="Pfam" id="PF02321">
    <property type="entry name" value="OEP"/>
    <property type="match status" value="2"/>
</dbReference>
<keyword evidence="5" id="KW-0812">Transmembrane</keyword>
<evidence type="ECO:0008006" key="11">
    <source>
        <dbReference type="Google" id="ProtNLM"/>
    </source>
</evidence>
<evidence type="ECO:0000256" key="8">
    <source>
        <dbReference type="SAM" id="SignalP"/>
    </source>
</evidence>
<dbReference type="GO" id="GO:1990281">
    <property type="term" value="C:efflux pump complex"/>
    <property type="evidence" value="ECO:0007669"/>
    <property type="project" value="TreeGrafter"/>
</dbReference>
<evidence type="ECO:0000256" key="4">
    <source>
        <dbReference type="ARBA" id="ARBA00022452"/>
    </source>
</evidence>
<reference evidence="9 10" key="1">
    <citation type="submission" date="2011-08" db="EMBL/GenBank/DDBJ databases">
        <title>The Genome Sequence of Alistipes indistinctus YIT 12060.</title>
        <authorList>
            <consortium name="The Broad Institute Genome Sequencing Platform"/>
            <person name="Earl A."/>
            <person name="Ward D."/>
            <person name="Feldgarden M."/>
            <person name="Gevers D."/>
            <person name="Morotomi M."/>
            <person name="Young S.K."/>
            <person name="Zeng Q."/>
            <person name="Gargeya S."/>
            <person name="Fitzgerald M."/>
            <person name="Haas B."/>
            <person name="Abouelleil A."/>
            <person name="Alvarado L."/>
            <person name="Arachchi H.M."/>
            <person name="Berlin A."/>
            <person name="Brown A."/>
            <person name="Chapman S.B."/>
            <person name="Chen Z."/>
            <person name="Dunbar C."/>
            <person name="Freedman E."/>
            <person name="Gearin G."/>
            <person name="Gellesch M."/>
            <person name="Goldberg J."/>
            <person name="Griggs A."/>
            <person name="Gujja S."/>
            <person name="Heiman D."/>
            <person name="Howarth C."/>
            <person name="Larson L."/>
            <person name="Lui A."/>
            <person name="MacDonald P.J.P."/>
            <person name="Montmayeur A."/>
            <person name="Murphy C."/>
            <person name="Neiman D."/>
            <person name="Pearson M."/>
            <person name="Priest M."/>
            <person name="Roberts A."/>
            <person name="Saif S."/>
            <person name="Shea T."/>
            <person name="Shenoy N."/>
            <person name="Sisk P."/>
            <person name="Stolte C."/>
            <person name="Sykes S."/>
            <person name="Wortman J."/>
            <person name="Nusbaum C."/>
            <person name="Birren B."/>
        </authorList>
    </citation>
    <scope>NUCLEOTIDE SEQUENCE [LARGE SCALE GENOMIC DNA]</scope>
    <source>
        <strain evidence="9 10">YIT 12060</strain>
    </source>
</reference>
<comment type="caution">
    <text evidence="9">The sequence shown here is derived from an EMBL/GenBank/DDBJ whole genome shotgun (WGS) entry which is preliminary data.</text>
</comment>
<dbReference type="eggNOG" id="COG1538">
    <property type="taxonomic scope" value="Bacteria"/>
</dbReference>
<evidence type="ECO:0000256" key="3">
    <source>
        <dbReference type="ARBA" id="ARBA00022448"/>
    </source>
</evidence>
<dbReference type="STRING" id="742725.HMPREF9450_00501"/>
<dbReference type="Proteomes" id="UP000006008">
    <property type="component" value="Unassembled WGS sequence"/>
</dbReference>
<keyword evidence="10" id="KW-1185">Reference proteome</keyword>
<organism evidence="9 10">
    <name type="scientific">Alistipes indistinctus YIT 12060</name>
    <dbReference type="NCBI Taxonomy" id="742725"/>
    <lineage>
        <taxon>Bacteria</taxon>
        <taxon>Pseudomonadati</taxon>
        <taxon>Bacteroidota</taxon>
        <taxon>Bacteroidia</taxon>
        <taxon>Bacteroidales</taxon>
        <taxon>Rikenellaceae</taxon>
        <taxon>Alistipes</taxon>
    </lineage>
</organism>
<evidence type="ECO:0000256" key="5">
    <source>
        <dbReference type="ARBA" id="ARBA00022692"/>
    </source>
</evidence>
<dbReference type="RefSeq" id="WP_009133307.1">
    <property type="nucleotide sequence ID" value="NZ_CP102250.1"/>
</dbReference>